<sequence>MSVSHGAFGPLLGKLNTLLADEYARLKGVRREMRSLKSELSNMHAALQKYTMLHDPDVQVKAWISEVRELAYDTEDCIDKFIHRLGHGTRNHHHSGIKESFRKTARRLKTLGSRRQIAKQVHELKARLMAVKDQRSSYKLDDIACSTFGHTSVDPRVSALFTEEAHLMGIGGPRDDLTKWILDTENNQTKLRRVLSIFGFGGLGKTTLATEVYRKIRKHFQCHAFISLSQKPDIKKIVKDIISKCPAVMDSQKIFTLGMK</sequence>
<accession>A0ACD5VCV7</accession>
<organism evidence="1 2">
    <name type="scientific">Avena sativa</name>
    <name type="common">Oat</name>
    <dbReference type="NCBI Taxonomy" id="4498"/>
    <lineage>
        <taxon>Eukaryota</taxon>
        <taxon>Viridiplantae</taxon>
        <taxon>Streptophyta</taxon>
        <taxon>Embryophyta</taxon>
        <taxon>Tracheophyta</taxon>
        <taxon>Spermatophyta</taxon>
        <taxon>Magnoliopsida</taxon>
        <taxon>Liliopsida</taxon>
        <taxon>Poales</taxon>
        <taxon>Poaceae</taxon>
        <taxon>BOP clade</taxon>
        <taxon>Pooideae</taxon>
        <taxon>Poodae</taxon>
        <taxon>Poeae</taxon>
        <taxon>Poeae Chloroplast Group 1 (Aveneae type)</taxon>
        <taxon>Aveninae</taxon>
        <taxon>Avena</taxon>
    </lineage>
</organism>
<reference evidence="1" key="1">
    <citation type="submission" date="2021-05" db="EMBL/GenBank/DDBJ databases">
        <authorList>
            <person name="Scholz U."/>
            <person name="Mascher M."/>
            <person name="Fiebig A."/>
        </authorList>
    </citation>
    <scope>NUCLEOTIDE SEQUENCE [LARGE SCALE GENOMIC DNA]</scope>
</reference>
<name>A0ACD5VCV7_AVESA</name>
<evidence type="ECO:0000313" key="2">
    <source>
        <dbReference type="Proteomes" id="UP001732700"/>
    </source>
</evidence>
<protein>
    <submittedName>
        <fullName evidence="1">Uncharacterized protein</fullName>
    </submittedName>
</protein>
<dbReference type="EnsemblPlants" id="AVESA.00010b.r2.2DG0401240.1">
    <property type="protein sequence ID" value="AVESA.00010b.r2.2DG0401240.1.CDS.1"/>
    <property type="gene ID" value="AVESA.00010b.r2.2DG0401240"/>
</dbReference>
<proteinExistence type="predicted"/>
<reference evidence="1" key="2">
    <citation type="submission" date="2025-09" db="UniProtKB">
        <authorList>
            <consortium name="EnsemblPlants"/>
        </authorList>
    </citation>
    <scope>IDENTIFICATION</scope>
</reference>
<dbReference type="Proteomes" id="UP001732700">
    <property type="component" value="Chromosome 2D"/>
</dbReference>
<evidence type="ECO:0000313" key="1">
    <source>
        <dbReference type="EnsemblPlants" id="AVESA.00010b.r2.2DG0401240.1.CDS.1"/>
    </source>
</evidence>
<keyword evidence="2" id="KW-1185">Reference proteome</keyword>